<dbReference type="GO" id="GO:0016236">
    <property type="term" value="P:macroautophagy"/>
    <property type="evidence" value="ECO:0007669"/>
    <property type="project" value="EnsemblFungi"/>
</dbReference>
<dbReference type="Pfam" id="PF00690">
    <property type="entry name" value="Cation_ATPase_N"/>
    <property type="match status" value="1"/>
</dbReference>
<dbReference type="GO" id="GO:0005509">
    <property type="term" value="F:calcium ion binding"/>
    <property type="evidence" value="ECO:0007669"/>
    <property type="project" value="EnsemblFungi"/>
</dbReference>
<feature type="transmembrane region" description="Helical" evidence="12">
    <location>
        <begin position="736"/>
        <end position="753"/>
    </location>
</feature>
<dbReference type="SUPFAM" id="SSF56784">
    <property type="entry name" value="HAD-like"/>
    <property type="match status" value="1"/>
</dbReference>
<dbReference type="GO" id="GO:0140613">
    <property type="term" value="F:P-type manganese transporter activity"/>
    <property type="evidence" value="ECO:0007669"/>
    <property type="project" value="EnsemblFungi"/>
</dbReference>
<feature type="transmembrane region" description="Helical" evidence="12">
    <location>
        <begin position="662"/>
        <end position="682"/>
    </location>
</feature>
<dbReference type="GO" id="GO:0000139">
    <property type="term" value="C:Golgi membrane"/>
    <property type="evidence" value="ECO:0007669"/>
    <property type="project" value="EnsemblFungi"/>
</dbReference>
<dbReference type="GO" id="GO:0005635">
    <property type="term" value="C:nuclear envelope"/>
    <property type="evidence" value="ECO:0007669"/>
    <property type="project" value="EnsemblFungi"/>
</dbReference>
<organism evidence="14 15">
    <name type="scientific">Rozella allomycis (strain CSF55)</name>
    <dbReference type="NCBI Taxonomy" id="988480"/>
    <lineage>
        <taxon>Eukaryota</taxon>
        <taxon>Fungi</taxon>
        <taxon>Fungi incertae sedis</taxon>
        <taxon>Cryptomycota</taxon>
        <taxon>Cryptomycota incertae sedis</taxon>
        <taxon>Rozella</taxon>
    </lineage>
</organism>
<evidence type="ECO:0000259" key="13">
    <source>
        <dbReference type="SMART" id="SM00831"/>
    </source>
</evidence>
<gene>
    <name evidence="14" type="ORF">O9G_004636</name>
</gene>
<feature type="transmembrane region" description="Helical" evidence="12">
    <location>
        <begin position="264"/>
        <end position="281"/>
    </location>
</feature>
<dbReference type="Pfam" id="PF00122">
    <property type="entry name" value="E1-E2_ATPase"/>
    <property type="match status" value="1"/>
</dbReference>
<dbReference type="EC" id="7.2.2.10" evidence="12"/>
<evidence type="ECO:0000256" key="1">
    <source>
        <dbReference type="ARBA" id="ARBA00004127"/>
    </source>
</evidence>
<dbReference type="SFLD" id="SFLDS00003">
    <property type="entry name" value="Haloacid_Dehalogenase"/>
    <property type="match status" value="1"/>
</dbReference>
<dbReference type="Proteomes" id="UP000030755">
    <property type="component" value="Unassembled WGS sequence"/>
</dbReference>
<comment type="function">
    <text evidence="12">Catalyzes the hydrolysis of ATP coupled with the transport of calcium.</text>
</comment>
<proteinExistence type="inferred from homology"/>
<dbReference type="Pfam" id="PF00689">
    <property type="entry name" value="Cation_ATPase_C"/>
    <property type="match status" value="1"/>
</dbReference>
<dbReference type="Pfam" id="PF13246">
    <property type="entry name" value="Cation_ATPase"/>
    <property type="match status" value="1"/>
</dbReference>
<dbReference type="InterPro" id="IPR006068">
    <property type="entry name" value="ATPase_P-typ_cation-transptr_C"/>
</dbReference>
<dbReference type="Gene3D" id="3.40.50.1000">
    <property type="entry name" value="HAD superfamily/HAD-like"/>
    <property type="match status" value="1"/>
</dbReference>
<comment type="caution">
    <text evidence="12">Lacks conserved residue(s) required for the propagation of feature annotation.</text>
</comment>
<dbReference type="NCBIfam" id="TIGR01494">
    <property type="entry name" value="ATPase_P-type"/>
    <property type="match status" value="3"/>
</dbReference>
<evidence type="ECO:0000256" key="2">
    <source>
        <dbReference type="ARBA" id="ARBA00022448"/>
    </source>
</evidence>
<keyword evidence="15" id="KW-1185">Reference proteome</keyword>
<dbReference type="GO" id="GO:0005388">
    <property type="term" value="F:P-type calcium transporter activity"/>
    <property type="evidence" value="ECO:0007669"/>
    <property type="project" value="UniProtKB-EC"/>
</dbReference>
<keyword evidence="2 12" id="KW-0813">Transport</keyword>
<dbReference type="OMA" id="KMHACET"/>
<keyword evidence="10 12" id="KW-0406">Ion transport</keyword>
<keyword evidence="11 12" id="KW-0472">Membrane</keyword>
<accession>A0A075AXH5</accession>
<dbReference type="InterPro" id="IPR006413">
    <property type="entry name" value="P-type_ATPase_IIA_PMR1"/>
</dbReference>
<evidence type="ECO:0000256" key="10">
    <source>
        <dbReference type="ARBA" id="ARBA00023065"/>
    </source>
</evidence>
<feature type="transmembrane region" description="Helical" evidence="12">
    <location>
        <begin position="765"/>
        <end position="783"/>
    </location>
</feature>
<dbReference type="SMART" id="SM00831">
    <property type="entry name" value="Cation_ATPase_N"/>
    <property type="match status" value="1"/>
</dbReference>
<name>A0A075AXH5_ROZAC</name>
<evidence type="ECO:0000256" key="11">
    <source>
        <dbReference type="ARBA" id="ARBA00023136"/>
    </source>
</evidence>
<feature type="transmembrane region" description="Helical" evidence="12">
    <location>
        <begin position="830"/>
        <end position="848"/>
    </location>
</feature>
<keyword evidence="8" id="KW-1278">Translocase</keyword>
<dbReference type="SFLD" id="SFLDF00027">
    <property type="entry name" value="p-type_atpase"/>
    <property type="match status" value="1"/>
</dbReference>
<dbReference type="SFLD" id="SFLDG00002">
    <property type="entry name" value="C1.7:_P-type_atpase_like"/>
    <property type="match status" value="1"/>
</dbReference>
<feature type="transmembrane region" description="Helical" evidence="12">
    <location>
        <begin position="57"/>
        <end position="75"/>
    </location>
</feature>
<dbReference type="InterPro" id="IPR004014">
    <property type="entry name" value="ATPase_P-typ_cation-transptr_N"/>
</dbReference>
<evidence type="ECO:0000256" key="3">
    <source>
        <dbReference type="ARBA" id="ARBA00022568"/>
    </source>
</evidence>
<dbReference type="SUPFAM" id="SSF81653">
    <property type="entry name" value="Calcium ATPase, transduction domain A"/>
    <property type="match status" value="1"/>
</dbReference>
<keyword evidence="9 12" id="KW-1133">Transmembrane helix</keyword>
<evidence type="ECO:0000256" key="4">
    <source>
        <dbReference type="ARBA" id="ARBA00022692"/>
    </source>
</evidence>
<dbReference type="InterPro" id="IPR001757">
    <property type="entry name" value="P_typ_ATPase"/>
</dbReference>
<dbReference type="NCBIfam" id="TIGR01522">
    <property type="entry name" value="ATPase-IIA2_Ca"/>
    <property type="match status" value="1"/>
</dbReference>
<dbReference type="GO" id="GO:0030026">
    <property type="term" value="P:intracellular manganese ion homeostasis"/>
    <property type="evidence" value="ECO:0007669"/>
    <property type="project" value="EnsemblFungi"/>
</dbReference>
<dbReference type="EMBL" id="KE561060">
    <property type="protein sequence ID" value="EPZ33422.1"/>
    <property type="molecule type" value="Genomic_DNA"/>
</dbReference>
<sequence>MFNVTNSDVNVVFSYFGSSPTTGLTNEQVDQRLKESGYNEFNEDKTETILSRILDQLKNPLVLLLLGSAIISVFIGEYENAFSIIAAVTIVSAVAIIQEYRSEKSLNSLKKLAVTIVSAVAIIQEYRSEKSLNSLKKLVPHECTVIREGRMCHINSTFLVVGDIVLLALGDRVPADLRLIEEAVDLEIDESMLTGENKPRRKSVEDKERNTAFMGTLIRHGHGMGIVIATAVDTEFGKVFQMMRDTEDAKTPLQMKMDFLGRQLSLISFGIIALILVIGLIQKRPWLEMFTVAVSLAVAAIPEGLPINGKEECYCEKDAMLESLGCIDTLCLDKTGTITLNKMTATKIFLPSNKSVINAEDTKLDESTRRLLLIANLCNNAYFVKDEVLGNATESALLRLCLQVGLEDERINYDKVDEIPFSSETKFMAVKCAHKISKEEMYYVKGSFATIIQRCPHLDEDMKKEYYFQYQILCSQGLRVLAFGFGPSINFLEFSGFIASLDPPRPNAAKTINKLQKIGVRVVMITGDSKETAESIARSVGIQFSGLNCSVSGSELEAMPEHMLVNQAPHISVIYRATPKNKMEFIKALQSKGHVVGMSGDGVNDSPALKVADIGISMGESGTDVSREAAKIILVKDDLSCFLDGIEEGKSIYHNVRGFLRFQLSTSIAALMLISVSTLFGFPSPLNATQILWINIIMDGPPAQSLGVEPVDPQVFKEPPRNRDAAILTFALLKRIFLSSFIILLGSLFIFISELKDGKVTSRDTTMTFTTFVMFGMFNVISCRSETKSITKLGIFTNIPLLLSIVGSLLAQLVVIYVPFFQRIFLTEPIYIWDILKIVFLSSSLLLIEEFIKAIRRSRSNQNYVLISPI</sequence>
<protein>
    <recommendedName>
        <fullName evidence="12">Calcium-transporting ATPase</fullName>
        <ecNumber evidence="12">7.2.2.10</ecNumber>
    </recommendedName>
</protein>
<dbReference type="PROSITE" id="PS00154">
    <property type="entry name" value="ATPASE_E1_E2"/>
    <property type="match status" value="1"/>
</dbReference>
<dbReference type="Gene3D" id="3.40.1110.10">
    <property type="entry name" value="Calcium-transporting ATPase, cytoplasmic domain N"/>
    <property type="match status" value="1"/>
</dbReference>
<feature type="transmembrane region" description="Helical" evidence="12">
    <location>
        <begin position="81"/>
        <end position="100"/>
    </location>
</feature>
<evidence type="ECO:0000313" key="14">
    <source>
        <dbReference type="EMBL" id="EPZ33422.1"/>
    </source>
</evidence>
<evidence type="ECO:0000313" key="15">
    <source>
        <dbReference type="Proteomes" id="UP000030755"/>
    </source>
</evidence>
<comment type="subcellular location">
    <subcellularLocation>
        <location evidence="1">Endomembrane system</location>
        <topology evidence="1">Multi-pass membrane protein</topology>
    </subcellularLocation>
    <subcellularLocation>
        <location evidence="12">Membrane</location>
        <topology evidence="12">Multi-pass membrane protein</topology>
    </subcellularLocation>
</comment>
<evidence type="ECO:0000256" key="8">
    <source>
        <dbReference type="ARBA" id="ARBA00022967"/>
    </source>
</evidence>
<reference evidence="14 15" key="1">
    <citation type="journal article" date="2013" name="Curr. Biol.">
        <title>Shared signatures of parasitism and phylogenomics unite Cryptomycota and microsporidia.</title>
        <authorList>
            <person name="James T.Y."/>
            <person name="Pelin A."/>
            <person name="Bonen L."/>
            <person name="Ahrendt S."/>
            <person name="Sain D."/>
            <person name="Corradi N."/>
            <person name="Stajich J.E."/>
        </authorList>
    </citation>
    <scope>NUCLEOTIDE SEQUENCE [LARGE SCALE GENOMIC DNA]</scope>
    <source>
        <strain evidence="14 15">CSF55</strain>
    </source>
</reference>
<dbReference type="SUPFAM" id="SSF81660">
    <property type="entry name" value="Metal cation-transporting ATPase, ATP-binding domain N"/>
    <property type="match status" value="1"/>
</dbReference>
<dbReference type="InterPro" id="IPR018303">
    <property type="entry name" value="ATPase_P-typ_P_site"/>
</dbReference>
<evidence type="ECO:0000256" key="6">
    <source>
        <dbReference type="ARBA" id="ARBA00022837"/>
    </source>
</evidence>
<dbReference type="PRINTS" id="PR00119">
    <property type="entry name" value="CATATPASE"/>
</dbReference>
<keyword evidence="6 12" id="KW-0106">Calcium</keyword>
<dbReference type="InterPro" id="IPR008250">
    <property type="entry name" value="ATPase_P-typ_transduc_dom_A_sf"/>
</dbReference>
<dbReference type="InterPro" id="IPR044492">
    <property type="entry name" value="P_typ_ATPase_HD_dom"/>
</dbReference>
<keyword evidence="3 12" id="KW-0109">Calcium transport</keyword>
<keyword evidence="7 12" id="KW-0067">ATP-binding</keyword>
<dbReference type="Gene3D" id="2.70.150.10">
    <property type="entry name" value="Calcium-transporting ATPase, cytoplasmic transduction domain A"/>
    <property type="match status" value="2"/>
</dbReference>
<evidence type="ECO:0000256" key="12">
    <source>
        <dbReference type="RuleBase" id="RU361146"/>
    </source>
</evidence>
<keyword evidence="4 12" id="KW-0812">Transmembrane</keyword>
<dbReference type="GO" id="GO:0005524">
    <property type="term" value="F:ATP binding"/>
    <property type="evidence" value="ECO:0007669"/>
    <property type="project" value="UniProtKB-KW"/>
</dbReference>
<dbReference type="GO" id="GO:0005789">
    <property type="term" value="C:endoplasmic reticulum membrane"/>
    <property type="evidence" value="ECO:0007669"/>
    <property type="project" value="EnsemblFungi"/>
</dbReference>
<comment type="catalytic activity">
    <reaction evidence="12">
        <text>Ca(2+)(in) + ATP + H2O = Ca(2+)(out) + ADP + phosphate + H(+)</text>
        <dbReference type="Rhea" id="RHEA:18105"/>
        <dbReference type="ChEBI" id="CHEBI:15377"/>
        <dbReference type="ChEBI" id="CHEBI:15378"/>
        <dbReference type="ChEBI" id="CHEBI:29108"/>
        <dbReference type="ChEBI" id="CHEBI:30616"/>
        <dbReference type="ChEBI" id="CHEBI:43474"/>
        <dbReference type="ChEBI" id="CHEBI:456216"/>
        <dbReference type="EC" id="7.2.2.10"/>
    </reaction>
</comment>
<dbReference type="GO" id="GO:0005886">
    <property type="term" value="C:plasma membrane"/>
    <property type="evidence" value="ECO:0007669"/>
    <property type="project" value="EnsemblFungi"/>
</dbReference>
<feature type="transmembrane region" description="Helical" evidence="12">
    <location>
        <begin position="795"/>
        <end position="818"/>
    </location>
</feature>
<keyword evidence="5 12" id="KW-0547">Nucleotide-binding</keyword>
<dbReference type="InterPro" id="IPR023299">
    <property type="entry name" value="ATPase_P-typ_cyto_dom_N"/>
</dbReference>
<dbReference type="InterPro" id="IPR023298">
    <property type="entry name" value="ATPase_P-typ_TM_dom_sf"/>
</dbReference>
<dbReference type="Gene3D" id="1.20.1110.10">
    <property type="entry name" value="Calcium-transporting ATPase, transmembrane domain"/>
    <property type="match status" value="2"/>
</dbReference>
<dbReference type="SUPFAM" id="SSF81665">
    <property type="entry name" value="Calcium ATPase, transmembrane domain M"/>
    <property type="match status" value="2"/>
</dbReference>
<dbReference type="InterPro" id="IPR023214">
    <property type="entry name" value="HAD_sf"/>
</dbReference>
<dbReference type="OrthoDB" id="3352408at2759"/>
<dbReference type="InterPro" id="IPR036412">
    <property type="entry name" value="HAD-like_sf"/>
</dbReference>
<comment type="similarity">
    <text evidence="12">Belongs to the cation transport ATPase (P-type) (TC 3.A.3) family.</text>
</comment>
<dbReference type="HOGENOM" id="CLU_002360_3_0_1"/>
<feature type="domain" description="Cation-transporting P-type ATPase N-terminal" evidence="13">
    <location>
        <begin position="3"/>
        <end position="77"/>
    </location>
</feature>
<dbReference type="GO" id="GO:0016887">
    <property type="term" value="F:ATP hydrolysis activity"/>
    <property type="evidence" value="ECO:0007669"/>
    <property type="project" value="InterPro"/>
</dbReference>
<dbReference type="STRING" id="988480.A0A075AXH5"/>
<dbReference type="PANTHER" id="PTHR42861">
    <property type="entry name" value="CALCIUM-TRANSPORTING ATPASE"/>
    <property type="match status" value="1"/>
</dbReference>
<dbReference type="InterPro" id="IPR059000">
    <property type="entry name" value="ATPase_P-type_domA"/>
</dbReference>
<evidence type="ECO:0000256" key="9">
    <source>
        <dbReference type="ARBA" id="ARBA00022989"/>
    </source>
</evidence>
<evidence type="ECO:0000256" key="7">
    <source>
        <dbReference type="ARBA" id="ARBA00022840"/>
    </source>
</evidence>
<dbReference type="GO" id="GO:0006874">
    <property type="term" value="P:intracellular calcium ion homeostasis"/>
    <property type="evidence" value="ECO:0007669"/>
    <property type="project" value="EnsemblFungi"/>
</dbReference>
<dbReference type="AlphaFoldDB" id="A0A075AXH5"/>
<evidence type="ECO:0000256" key="5">
    <source>
        <dbReference type="ARBA" id="ARBA00022741"/>
    </source>
</evidence>